<accession>A0A1E7N6M5</accession>
<reference evidence="4" key="1">
    <citation type="journal article" date="2014" name="Int. J. Syst. Evol. Microbiol.">
        <title>Complete genome sequence of Corynebacterium casei LMG S-19264T (=DSM 44701T), isolated from a smear-ripened cheese.</title>
        <authorList>
            <consortium name="US DOE Joint Genome Institute (JGI-PGF)"/>
            <person name="Walter F."/>
            <person name="Albersmeier A."/>
            <person name="Kalinowski J."/>
            <person name="Ruckert C."/>
        </authorList>
    </citation>
    <scope>NUCLEOTIDE SEQUENCE</scope>
    <source>
        <strain evidence="4">JCM 4434</strain>
    </source>
</reference>
<protein>
    <submittedName>
        <fullName evidence="5">CBS domain-containing protein</fullName>
    </submittedName>
    <submittedName>
        <fullName evidence="4">Hypoxic response protein 1</fullName>
    </submittedName>
</protein>
<dbReference type="Gene3D" id="3.10.580.10">
    <property type="entry name" value="CBS-domain"/>
    <property type="match status" value="1"/>
</dbReference>
<name>A0A1E7N6M5_KITAU</name>
<dbReference type="GeneID" id="97485425"/>
<dbReference type="RefSeq" id="WP_030280487.1">
    <property type="nucleotide sequence ID" value="NZ_BMUB01000004.1"/>
</dbReference>
<reference evidence="4" key="5">
    <citation type="submission" date="2020-09" db="EMBL/GenBank/DDBJ databases">
        <authorList>
            <person name="Sun Q."/>
            <person name="Ohkuma M."/>
        </authorList>
    </citation>
    <scope>NUCLEOTIDE SEQUENCE</scope>
    <source>
        <strain evidence="4">JCM 4434</strain>
    </source>
</reference>
<gene>
    <name evidence="4" type="ORF">GCM10010502_22990</name>
    <name evidence="5" type="ORF">HS99_0029810</name>
</gene>
<organism evidence="5 6">
    <name type="scientific">Kitasatospora aureofaciens</name>
    <name type="common">Streptomyces aureofaciens</name>
    <dbReference type="NCBI Taxonomy" id="1894"/>
    <lineage>
        <taxon>Bacteria</taxon>
        <taxon>Bacillati</taxon>
        <taxon>Actinomycetota</taxon>
        <taxon>Actinomycetes</taxon>
        <taxon>Kitasatosporales</taxon>
        <taxon>Streptomycetaceae</taxon>
        <taxon>Kitasatospora</taxon>
    </lineage>
</organism>
<dbReference type="AlphaFoldDB" id="A0A1E7N6M5"/>
<evidence type="ECO:0000313" key="4">
    <source>
        <dbReference type="EMBL" id="GGU70843.1"/>
    </source>
</evidence>
<comment type="caution">
    <text evidence="5">The sequence shown here is derived from an EMBL/GenBank/DDBJ whole genome shotgun (WGS) entry which is preliminary data.</text>
</comment>
<dbReference type="CDD" id="cd04622">
    <property type="entry name" value="CBS_pair_HRP1_like"/>
    <property type="match status" value="1"/>
</dbReference>
<dbReference type="Proteomes" id="UP000610124">
    <property type="component" value="Unassembled WGS sequence"/>
</dbReference>
<dbReference type="InterPro" id="IPR000644">
    <property type="entry name" value="CBS_dom"/>
</dbReference>
<proteinExistence type="predicted"/>
<evidence type="ECO:0000256" key="1">
    <source>
        <dbReference type="ARBA" id="ARBA00023122"/>
    </source>
</evidence>
<sequence>MTTARDIMHTGAQCIGAHQTLDEAARMMRDMHVGALPICGDDQKLHGIITDRDIVLRCVAEGKNPAEMTAMDLAGHLHCVRAEDSMETVLKKMEQHQIRRIPVIDGERLVGMISEADLAMGHREGHRLTDEQIIKFMDSVYMKQ</sequence>
<dbReference type="SUPFAM" id="SSF54631">
    <property type="entry name" value="CBS-domain pair"/>
    <property type="match status" value="1"/>
</dbReference>
<dbReference type="EMBL" id="JPRF03000027">
    <property type="protein sequence ID" value="OEV36357.1"/>
    <property type="molecule type" value="Genomic_DNA"/>
</dbReference>
<dbReference type="Pfam" id="PF00571">
    <property type="entry name" value="CBS"/>
    <property type="match status" value="2"/>
</dbReference>
<dbReference type="PANTHER" id="PTHR43080:SF2">
    <property type="entry name" value="CBS DOMAIN-CONTAINING PROTEIN"/>
    <property type="match status" value="1"/>
</dbReference>
<evidence type="ECO:0000259" key="3">
    <source>
        <dbReference type="PROSITE" id="PS51371"/>
    </source>
</evidence>
<dbReference type="PROSITE" id="PS51371">
    <property type="entry name" value="CBS"/>
    <property type="match status" value="2"/>
</dbReference>
<accession>A0A8H9HLB3</accession>
<dbReference type="EMBL" id="BMUB01000004">
    <property type="protein sequence ID" value="GGU70843.1"/>
    <property type="molecule type" value="Genomic_DNA"/>
</dbReference>
<dbReference type="PANTHER" id="PTHR43080">
    <property type="entry name" value="CBS DOMAIN-CONTAINING PROTEIN CBSX3, MITOCHONDRIAL"/>
    <property type="match status" value="1"/>
</dbReference>
<evidence type="ECO:0000313" key="6">
    <source>
        <dbReference type="Proteomes" id="UP000037395"/>
    </source>
</evidence>
<reference evidence="5" key="3">
    <citation type="submission" date="2016-08" db="EMBL/GenBank/DDBJ databases">
        <title>Sequencing, Assembly and Comparative Genomics of S. aureofaciens ATCC 10762.</title>
        <authorList>
            <person name="Gradnigo J.S."/>
            <person name="Johnson N."/>
            <person name="Somerville G.A."/>
        </authorList>
    </citation>
    <scope>NUCLEOTIDE SEQUENCE [LARGE SCALE GENOMIC DNA]</scope>
    <source>
        <strain evidence="5">ATCC 10762</strain>
    </source>
</reference>
<dbReference type="KEGG" id="kau:B6264_28845"/>
<dbReference type="InterPro" id="IPR051257">
    <property type="entry name" value="Diverse_CBS-Domain"/>
</dbReference>
<keyword evidence="6" id="KW-1185">Reference proteome</keyword>
<dbReference type="Proteomes" id="UP000037395">
    <property type="component" value="Unassembled WGS sequence"/>
</dbReference>
<keyword evidence="1 2" id="KW-0129">CBS domain</keyword>
<dbReference type="OrthoDB" id="9789996at2"/>
<reference evidence="5 6" key="2">
    <citation type="submission" date="2014-07" db="EMBL/GenBank/DDBJ databases">
        <authorList>
            <person name="Zhang J.E."/>
            <person name="Yang H."/>
            <person name="Guo J."/>
            <person name="Deng Z."/>
            <person name="Luo H."/>
            <person name="Luo M."/>
            <person name="Zhao B."/>
        </authorList>
    </citation>
    <scope>NUCLEOTIDE SEQUENCE [LARGE SCALE GENOMIC DNA]</scope>
    <source>
        <strain evidence="5">ATCC 10762</strain>
        <strain evidence="6">ATCC 10762 / DSM 40127 / CCM 3239 / JCM 4008 / LMG 5968 / NBRC 12843 / NCIMB 8234 / A-377</strain>
    </source>
</reference>
<dbReference type="SMART" id="SM00116">
    <property type="entry name" value="CBS"/>
    <property type="match status" value="2"/>
</dbReference>
<evidence type="ECO:0000313" key="5">
    <source>
        <dbReference type="EMBL" id="OEV36357.1"/>
    </source>
</evidence>
<evidence type="ECO:0000256" key="2">
    <source>
        <dbReference type="PROSITE-ProRule" id="PRU00703"/>
    </source>
</evidence>
<reference evidence="6" key="4">
    <citation type="submission" date="2016-08" db="EMBL/GenBank/DDBJ databases">
        <title>Sequencing, assembly and comparative genomics of S. aureofaciens ATCC 10762.</title>
        <authorList>
            <person name="Gradnigo J.S."/>
            <person name="Johnson N."/>
            <person name="Somerville G.A."/>
        </authorList>
    </citation>
    <scope>NUCLEOTIDE SEQUENCE [LARGE SCALE GENOMIC DNA]</scope>
    <source>
        <strain evidence="6">ATCC 10762 / DSM 40127 / CCM 3239 / JCM 4008 / LMG 5968 / NBRC 12843 / NCIMB 8234 / A-377</strain>
    </source>
</reference>
<dbReference type="InterPro" id="IPR046342">
    <property type="entry name" value="CBS_dom_sf"/>
</dbReference>
<feature type="domain" description="CBS" evidence="3">
    <location>
        <begin position="68"/>
        <end position="131"/>
    </location>
</feature>
<feature type="domain" description="CBS" evidence="3">
    <location>
        <begin position="8"/>
        <end position="67"/>
    </location>
</feature>